<evidence type="ECO:0000313" key="8">
    <source>
        <dbReference type="Proteomes" id="UP000192569"/>
    </source>
</evidence>
<evidence type="ECO:0000256" key="6">
    <source>
        <dbReference type="SAM" id="Phobius"/>
    </source>
</evidence>
<dbReference type="InterPro" id="IPR050833">
    <property type="entry name" value="Poly_Biosynth_Transport"/>
</dbReference>
<feature type="transmembrane region" description="Helical" evidence="6">
    <location>
        <begin position="281"/>
        <end position="305"/>
    </location>
</feature>
<feature type="transmembrane region" description="Helical" evidence="6">
    <location>
        <begin position="451"/>
        <end position="469"/>
    </location>
</feature>
<sequence length="513" mass="56070">MGNRGEGLMLGTSLWQGAAILTLANFLNKILSFVYRILIIRLIGPESMGLYEMVFPFYTFVLVVATAGLPVALAKLVAERAARGEWGLVRNIFHLSLIFLIISGLVFTVILYFGAPFLGRLFADSRVYPAFMVMLVALPLVCTCSAFRGYFQGLKLMGPLALAQVVEQVIRVTSGLSLALYFLPRGIEWAAAGLAWGMVLGEGVGLIISLLIFRQASPYYLAGEAHPLFLKDFLTLARLAIPATLARAATGFTLTLEALLIPHRLQAWGASLREATALYGQYSGIALTLVYLPMTITVAVAMAMVPGMAEAQALENYSLLQRRSFQALRITVLSGLPFAISFLFLATEISDIIFRTPEAGVPLKVLAWGCLFLYLQQTTSGILQGLGAMKTALYTTLVDGAVDLLVIYFLTPLWGIKGAAWGVNLGALLSTSLNLKAINRLINLRFNLLELFGRPCLAALMMGLSIKLLQKITWGIGWRELTGLLLMGGMIYMVTLLLTRALPSRLLVFWKRI</sequence>
<feature type="transmembrane region" description="Helical" evidence="6">
    <location>
        <begin position="365"/>
        <end position="386"/>
    </location>
</feature>
<dbReference type="RefSeq" id="WP_084665587.1">
    <property type="nucleotide sequence ID" value="NZ_LT838272.1"/>
</dbReference>
<reference evidence="7 8" key="1">
    <citation type="submission" date="2017-04" db="EMBL/GenBank/DDBJ databases">
        <authorList>
            <person name="Afonso C.L."/>
            <person name="Miller P.J."/>
            <person name="Scott M.A."/>
            <person name="Spackman E."/>
            <person name="Goraichik I."/>
            <person name="Dimitrov K.M."/>
            <person name="Suarez D.L."/>
            <person name="Swayne D.E."/>
        </authorList>
    </citation>
    <scope>NUCLEOTIDE SEQUENCE [LARGE SCALE GENOMIC DNA]</scope>
    <source>
        <strain evidence="7 8">ToBE</strain>
    </source>
</reference>
<dbReference type="PIRSF" id="PIRSF038958">
    <property type="entry name" value="PG_synth_SpoVB"/>
    <property type="match status" value="1"/>
</dbReference>
<gene>
    <name evidence="7" type="ORF">SAMN00808754_2010</name>
</gene>
<feature type="transmembrane region" description="Helical" evidence="6">
    <location>
        <begin position="127"/>
        <end position="147"/>
    </location>
</feature>
<dbReference type="EMBL" id="LT838272">
    <property type="protein sequence ID" value="SMB97885.1"/>
    <property type="molecule type" value="Genomic_DNA"/>
</dbReference>
<dbReference type="PANTHER" id="PTHR30250">
    <property type="entry name" value="PST FAMILY PREDICTED COLANIC ACID TRANSPORTER"/>
    <property type="match status" value="1"/>
</dbReference>
<keyword evidence="5 6" id="KW-0472">Membrane</keyword>
<evidence type="ECO:0000256" key="4">
    <source>
        <dbReference type="ARBA" id="ARBA00022989"/>
    </source>
</evidence>
<proteinExistence type="predicted"/>
<keyword evidence="8" id="KW-1185">Reference proteome</keyword>
<accession>A0A1W1VX03</accession>
<dbReference type="CDD" id="cd13124">
    <property type="entry name" value="MATE_SpoVB_like"/>
    <property type="match status" value="1"/>
</dbReference>
<dbReference type="PANTHER" id="PTHR30250:SF21">
    <property type="entry name" value="LIPID II FLIPPASE MURJ"/>
    <property type="match status" value="1"/>
</dbReference>
<dbReference type="InterPro" id="IPR024923">
    <property type="entry name" value="PG_synth_SpoVB"/>
</dbReference>
<feature type="transmembrane region" description="Helical" evidence="6">
    <location>
        <begin position="189"/>
        <end position="213"/>
    </location>
</feature>
<keyword evidence="3 6" id="KW-0812">Transmembrane</keyword>
<evidence type="ECO:0000256" key="3">
    <source>
        <dbReference type="ARBA" id="ARBA00022692"/>
    </source>
</evidence>
<keyword evidence="4 6" id="KW-1133">Transmembrane helix</keyword>
<evidence type="ECO:0000256" key="2">
    <source>
        <dbReference type="ARBA" id="ARBA00022475"/>
    </source>
</evidence>
<name>A0A1W1VX03_9FIRM</name>
<dbReference type="Proteomes" id="UP000192569">
    <property type="component" value="Chromosome I"/>
</dbReference>
<organism evidence="7 8">
    <name type="scientific">Thermanaeromonas toyohensis ToBE</name>
    <dbReference type="NCBI Taxonomy" id="698762"/>
    <lineage>
        <taxon>Bacteria</taxon>
        <taxon>Bacillati</taxon>
        <taxon>Bacillota</taxon>
        <taxon>Clostridia</taxon>
        <taxon>Neomoorellales</taxon>
        <taxon>Neomoorellaceae</taxon>
        <taxon>Thermanaeromonas</taxon>
    </lineage>
</organism>
<evidence type="ECO:0000256" key="1">
    <source>
        <dbReference type="ARBA" id="ARBA00004651"/>
    </source>
</evidence>
<feature type="transmembrane region" description="Helical" evidence="6">
    <location>
        <begin position="326"/>
        <end position="345"/>
    </location>
</feature>
<feature type="transmembrane region" description="Helical" evidence="6">
    <location>
        <begin position="95"/>
        <end position="115"/>
    </location>
</feature>
<dbReference type="AlphaFoldDB" id="A0A1W1VX03"/>
<keyword evidence="2" id="KW-1003">Cell membrane</keyword>
<feature type="transmembrane region" description="Helical" evidence="6">
    <location>
        <begin position="55"/>
        <end position="74"/>
    </location>
</feature>
<protein>
    <submittedName>
        <fullName evidence="7">Stage V sporulation protein B</fullName>
    </submittedName>
</protein>
<evidence type="ECO:0000313" key="7">
    <source>
        <dbReference type="EMBL" id="SMB97885.1"/>
    </source>
</evidence>
<feature type="transmembrane region" description="Helical" evidence="6">
    <location>
        <begin position="20"/>
        <end position="43"/>
    </location>
</feature>
<comment type="subcellular location">
    <subcellularLocation>
        <location evidence="1">Cell membrane</location>
        <topology evidence="1">Multi-pass membrane protein</topology>
    </subcellularLocation>
</comment>
<feature type="transmembrane region" description="Helical" evidence="6">
    <location>
        <begin position="481"/>
        <end position="502"/>
    </location>
</feature>
<evidence type="ECO:0000256" key="5">
    <source>
        <dbReference type="ARBA" id="ARBA00023136"/>
    </source>
</evidence>
<dbReference type="GO" id="GO:0005886">
    <property type="term" value="C:plasma membrane"/>
    <property type="evidence" value="ECO:0007669"/>
    <property type="project" value="UniProtKB-SubCell"/>
</dbReference>
<dbReference type="Pfam" id="PF01943">
    <property type="entry name" value="Polysacc_synt"/>
    <property type="match status" value="1"/>
</dbReference>
<dbReference type="InterPro" id="IPR002797">
    <property type="entry name" value="Polysacc_synth"/>
</dbReference>
<dbReference type="STRING" id="698762.SAMN00808754_2010"/>